<feature type="region of interest" description="Disordered" evidence="1">
    <location>
        <begin position="1"/>
        <end position="70"/>
    </location>
</feature>
<evidence type="ECO:0000313" key="3">
    <source>
        <dbReference type="Proteomes" id="UP000053758"/>
    </source>
</evidence>
<evidence type="ECO:0000313" key="2">
    <source>
        <dbReference type="EMBL" id="GAK67820.1"/>
    </source>
</evidence>
<gene>
    <name evidence="2" type="ORF">PAN0_021d6049</name>
</gene>
<sequence length="96" mass="10298">MSRSRPLEDNHANANADPHPVLPPPGTVPGDDGTFMHPRLPRTPIRNAPALIPKKKPRFEHPHSTSSRPGHLVIFGVISVATSRSRNGGGASRPCC</sequence>
<protein>
    <submittedName>
        <fullName evidence="2">Uncharacterized protein</fullName>
    </submittedName>
</protein>
<dbReference type="AlphaFoldDB" id="A0A081CMC4"/>
<dbReference type="RefSeq" id="XP_014654032.1">
    <property type="nucleotide sequence ID" value="XM_014798546.1"/>
</dbReference>
<feature type="compositionally biased region" description="Basic and acidic residues" evidence="1">
    <location>
        <begin position="1"/>
        <end position="11"/>
    </location>
</feature>
<keyword evidence="3" id="KW-1185">Reference proteome</keyword>
<dbReference type="EMBL" id="DF830088">
    <property type="protein sequence ID" value="GAK67820.1"/>
    <property type="molecule type" value="Genomic_DNA"/>
</dbReference>
<dbReference type="Proteomes" id="UP000053758">
    <property type="component" value="Unassembled WGS sequence"/>
</dbReference>
<accession>A0A081CMC4</accession>
<proteinExistence type="predicted"/>
<reference evidence="3" key="1">
    <citation type="journal article" date="2014" name="Genome Announc.">
        <title>Draft Genome Sequence of the Yeast Pseudozyma antarctica Type Strain JCM10317, a Producer of the Glycolipid Biosurfactants, Mannosylerythritol Lipids.</title>
        <authorList>
            <person name="Saika A."/>
            <person name="Koike H."/>
            <person name="Hori T."/>
            <person name="Fukuoka T."/>
            <person name="Sato S."/>
            <person name="Habe H."/>
            <person name="Kitamoto D."/>
            <person name="Morita T."/>
        </authorList>
    </citation>
    <scope>NUCLEOTIDE SEQUENCE [LARGE SCALE GENOMIC DNA]</scope>
    <source>
        <strain evidence="3">JCM 10317</strain>
    </source>
</reference>
<dbReference type="HOGENOM" id="CLU_2359489_0_0_1"/>
<dbReference type="GeneID" id="26306876"/>
<name>A0A081CMC4_PSEA2</name>
<organism evidence="2 3">
    <name type="scientific">Pseudozyma antarctica</name>
    <name type="common">Yeast</name>
    <name type="synonym">Candida antarctica</name>
    <dbReference type="NCBI Taxonomy" id="84753"/>
    <lineage>
        <taxon>Eukaryota</taxon>
        <taxon>Fungi</taxon>
        <taxon>Dikarya</taxon>
        <taxon>Basidiomycota</taxon>
        <taxon>Ustilaginomycotina</taxon>
        <taxon>Ustilaginomycetes</taxon>
        <taxon>Ustilaginales</taxon>
        <taxon>Ustilaginaceae</taxon>
        <taxon>Moesziomyces</taxon>
    </lineage>
</organism>
<evidence type="ECO:0000256" key="1">
    <source>
        <dbReference type="SAM" id="MobiDB-lite"/>
    </source>
</evidence>